<proteinExistence type="predicted"/>
<gene>
    <name evidence="1" type="ORF">GOZ95_26275</name>
</gene>
<name>A0AAE5AYN6_AGRVI</name>
<dbReference type="RefSeq" id="WP_156551544.1">
    <property type="nucleotide sequence ID" value="NZ_JABAEJ010000023.1"/>
</dbReference>
<protein>
    <submittedName>
        <fullName evidence="1">Uncharacterized protein</fullName>
    </submittedName>
</protein>
<reference evidence="1 2" key="1">
    <citation type="submission" date="2019-12" db="EMBL/GenBank/DDBJ databases">
        <title>Whole-genome sequencing of Allorhizobium vitis.</title>
        <authorList>
            <person name="Gan H.M."/>
            <person name="Szegedi E."/>
            <person name="Burr T."/>
            <person name="Savka M.A."/>
        </authorList>
    </citation>
    <scope>NUCLEOTIDE SEQUENCE [LARGE SCALE GENOMIC DNA]</scope>
    <source>
        <strain evidence="1 2">CG989</strain>
    </source>
</reference>
<evidence type="ECO:0000313" key="1">
    <source>
        <dbReference type="EMBL" id="MUZ60939.1"/>
    </source>
</evidence>
<organism evidence="1 2">
    <name type="scientific">Agrobacterium vitis</name>
    <name type="common">Rhizobium vitis</name>
    <dbReference type="NCBI Taxonomy" id="373"/>
    <lineage>
        <taxon>Bacteria</taxon>
        <taxon>Pseudomonadati</taxon>
        <taxon>Pseudomonadota</taxon>
        <taxon>Alphaproteobacteria</taxon>
        <taxon>Hyphomicrobiales</taxon>
        <taxon>Rhizobiaceae</taxon>
        <taxon>Rhizobium/Agrobacterium group</taxon>
        <taxon>Agrobacterium</taxon>
    </lineage>
</organism>
<evidence type="ECO:0000313" key="2">
    <source>
        <dbReference type="Proteomes" id="UP000436692"/>
    </source>
</evidence>
<sequence>MAPTTQFNPLRLVNDAINNANLAGQTLTPDAIALLWKLAQGKLSEGDAAELSRTLREAIVQKRERHEVRVVDKETAAALDAIAATLCEIRGQLVTLQAPASDTGTSVEE</sequence>
<dbReference type="EMBL" id="WPHM01000024">
    <property type="protein sequence ID" value="MUZ60939.1"/>
    <property type="molecule type" value="Genomic_DNA"/>
</dbReference>
<accession>A0AAE5AYN6</accession>
<dbReference type="AlphaFoldDB" id="A0AAE5AYN6"/>
<dbReference type="Proteomes" id="UP000436692">
    <property type="component" value="Unassembled WGS sequence"/>
</dbReference>
<comment type="caution">
    <text evidence="1">The sequence shown here is derived from an EMBL/GenBank/DDBJ whole genome shotgun (WGS) entry which is preliminary data.</text>
</comment>